<keyword evidence="1" id="KW-1133">Transmembrane helix</keyword>
<gene>
    <name evidence="2" type="ORF">H9L12_06550</name>
</gene>
<accession>A0A7G9S898</accession>
<evidence type="ECO:0000313" key="3">
    <source>
        <dbReference type="Proteomes" id="UP000515955"/>
    </source>
</evidence>
<organism evidence="2 3">
    <name type="scientific">Sphingomonas rhizophila</name>
    <dbReference type="NCBI Taxonomy" id="2071607"/>
    <lineage>
        <taxon>Bacteria</taxon>
        <taxon>Pseudomonadati</taxon>
        <taxon>Pseudomonadota</taxon>
        <taxon>Alphaproteobacteria</taxon>
        <taxon>Sphingomonadales</taxon>
        <taxon>Sphingomonadaceae</taxon>
        <taxon>Sphingomonas</taxon>
    </lineage>
</organism>
<keyword evidence="1" id="KW-0812">Transmembrane</keyword>
<reference evidence="2 3" key="1">
    <citation type="submission" date="2020-08" db="EMBL/GenBank/DDBJ databases">
        <title>Genome sequence of Sphingomonas rhizophila KACC 19189T.</title>
        <authorList>
            <person name="Hyun D.-W."/>
            <person name="Bae J.-W."/>
        </authorList>
    </citation>
    <scope>NUCLEOTIDE SEQUENCE [LARGE SCALE GENOMIC DNA]</scope>
    <source>
        <strain evidence="2 3">KACC 19189</strain>
    </source>
</reference>
<name>A0A7G9S898_9SPHN</name>
<evidence type="ECO:0000256" key="1">
    <source>
        <dbReference type="SAM" id="Phobius"/>
    </source>
</evidence>
<feature type="transmembrane region" description="Helical" evidence="1">
    <location>
        <begin position="32"/>
        <end position="50"/>
    </location>
</feature>
<dbReference type="AlphaFoldDB" id="A0A7G9S898"/>
<protein>
    <submittedName>
        <fullName evidence="2">DUF3147 family protein</fullName>
    </submittedName>
</protein>
<dbReference type="Proteomes" id="UP000515955">
    <property type="component" value="Chromosome"/>
</dbReference>
<keyword evidence="3" id="KW-1185">Reference proteome</keyword>
<proteinExistence type="predicted"/>
<sequence>MFSFVAKAVFAGLIVALVTVAAKRHPGWGGLLAALPITSILALSLLWVDTRDVSRVGDLSQSILWFIIPSLPMFVAIPALLRAGVGLWPTMLVCVAGTLVIYAVTFWALPRLGVRV</sequence>
<feature type="transmembrane region" description="Helical" evidence="1">
    <location>
        <begin position="87"/>
        <end position="109"/>
    </location>
</feature>
<feature type="transmembrane region" description="Helical" evidence="1">
    <location>
        <begin position="62"/>
        <end position="81"/>
    </location>
</feature>
<dbReference type="EMBL" id="CP060717">
    <property type="protein sequence ID" value="QNN64073.1"/>
    <property type="molecule type" value="Genomic_DNA"/>
</dbReference>
<keyword evidence="1" id="KW-0472">Membrane</keyword>
<evidence type="ECO:0000313" key="2">
    <source>
        <dbReference type="EMBL" id="QNN64073.1"/>
    </source>
</evidence>
<dbReference type="KEGG" id="srhi:H9L12_06550"/>
<dbReference type="RefSeq" id="WP_187541073.1">
    <property type="nucleotide sequence ID" value="NZ_CP060717.1"/>
</dbReference>